<accession>A0A3D8I0N8</accession>
<comment type="caution">
    <text evidence="1">The sequence shown here is derived from an EMBL/GenBank/DDBJ whole genome shotgun (WGS) entry which is preliminary data.</text>
</comment>
<sequence length="100" mass="12027">NEANKEKWIEQKDEAIYEELDEDYLFFRQGYKDITIPAKEALKRFTFCYYKQYKDALNDFIQSETSNIRDIEGFFGFAPVESKSNHWGKVYENNQYAIIK</sequence>
<dbReference type="EMBL" id="NXLQ01000222">
    <property type="protein sequence ID" value="RDU58710.1"/>
    <property type="molecule type" value="Genomic_DNA"/>
</dbReference>
<reference evidence="1 2" key="1">
    <citation type="submission" date="2018-04" db="EMBL/GenBank/DDBJ databases">
        <title>Novel Campyloabacter and Helicobacter Species and Strains.</title>
        <authorList>
            <person name="Mannion A.J."/>
            <person name="Shen Z."/>
            <person name="Fox J.G."/>
        </authorList>
    </citation>
    <scope>NUCLEOTIDE SEQUENCE [LARGE SCALE GENOMIC DNA]</scope>
    <source>
        <strain evidence="1 2">MIT 17-337</strain>
    </source>
</reference>
<evidence type="ECO:0000313" key="1">
    <source>
        <dbReference type="EMBL" id="RDU58710.1"/>
    </source>
</evidence>
<dbReference type="Proteomes" id="UP000256379">
    <property type="component" value="Unassembled WGS sequence"/>
</dbReference>
<name>A0A3D8I0N8_9HELI</name>
<keyword evidence="2" id="KW-1185">Reference proteome</keyword>
<proteinExistence type="predicted"/>
<evidence type="ECO:0000313" key="2">
    <source>
        <dbReference type="Proteomes" id="UP000256379"/>
    </source>
</evidence>
<organism evidence="1 2">
    <name type="scientific">Helicobacter didelphidarum</name>
    <dbReference type="NCBI Taxonomy" id="2040648"/>
    <lineage>
        <taxon>Bacteria</taxon>
        <taxon>Pseudomonadati</taxon>
        <taxon>Campylobacterota</taxon>
        <taxon>Epsilonproteobacteria</taxon>
        <taxon>Campylobacterales</taxon>
        <taxon>Helicobacteraceae</taxon>
        <taxon>Helicobacter</taxon>
    </lineage>
</organism>
<gene>
    <name evidence="1" type="ORF">CQA53_12025</name>
</gene>
<protein>
    <submittedName>
        <fullName evidence="1">Uncharacterized protein</fullName>
    </submittedName>
</protein>
<feature type="non-terminal residue" evidence="1">
    <location>
        <position position="1"/>
    </location>
</feature>
<dbReference type="AlphaFoldDB" id="A0A3D8I0N8"/>